<dbReference type="EMBL" id="JAHMUF010000006">
    <property type="protein sequence ID" value="KAG7194711.1"/>
    <property type="molecule type" value="Genomic_DNA"/>
</dbReference>
<dbReference type="Gene3D" id="2.120.10.80">
    <property type="entry name" value="Kelch-type beta propeller"/>
    <property type="match status" value="2"/>
</dbReference>
<name>A0A9P7VAY5_9ASCO</name>
<dbReference type="OrthoDB" id="45365at2759"/>
<protein>
    <submittedName>
        <fullName evidence="3">Negative regulator of mitotic exit</fullName>
    </submittedName>
</protein>
<organism evidence="3 4">
    <name type="scientific">Scheffersomyces spartinae</name>
    <dbReference type="NCBI Taxonomy" id="45513"/>
    <lineage>
        <taxon>Eukaryota</taxon>
        <taxon>Fungi</taxon>
        <taxon>Dikarya</taxon>
        <taxon>Ascomycota</taxon>
        <taxon>Saccharomycotina</taxon>
        <taxon>Pichiomycetes</taxon>
        <taxon>Debaryomycetaceae</taxon>
        <taxon>Scheffersomyces</taxon>
    </lineage>
</organism>
<reference evidence="3" key="1">
    <citation type="submission" date="2021-03" db="EMBL/GenBank/DDBJ databases">
        <authorList>
            <person name="Palmer J.M."/>
        </authorList>
    </citation>
    <scope>NUCLEOTIDE SEQUENCE</scope>
    <source>
        <strain evidence="3">ARV_011</strain>
    </source>
</reference>
<evidence type="ECO:0000256" key="1">
    <source>
        <dbReference type="SAM" id="Coils"/>
    </source>
</evidence>
<feature type="compositionally biased region" description="Low complexity" evidence="2">
    <location>
        <begin position="126"/>
        <end position="139"/>
    </location>
</feature>
<dbReference type="SUPFAM" id="SSF117281">
    <property type="entry name" value="Kelch motif"/>
    <property type="match status" value="1"/>
</dbReference>
<keyword evidence="1" id="KW-0175">Coiled coil</keyword>
<feature type="coiled-coil region" evidence="1">
    <location>
        <begin position="1107"/>
        <end position="1155"/>
    </location>
</feature>
<feature type="coiled-coil region" evidence="1">
    <location>
        <begin position="1230"/>
        <end position="1257"/>
    </location>
</feature>
<feature type="compositionally biased region" description="Gly residues" evidence="2">
    <location>
        <begin position="157"/>
        <end position="171"/>
    </location>
</feature>
<dbReference type="GeneID" id="66117762"/>
<feature type="compositionally biased region" description="Basic residues" evidence="2">
    <location>
        <begin position="1"/>
        <end position="12"/>
    </location>
</feature>
<sequence>MARFKFGKKKKSHTDESSDLSSMDQHLIEDHHHQQQQHYQHYLPSIGKHSQQDQLPLQTVQQAGRNVAITPQLQQQSFASPKSFNSPGLERQKPPEAPMNRTASNGGFPPPGTHAGRSLENLPHGSNNNNFSSRQSFDNGVSKAPGYHNEQPNGNSNGSGMGNASGKGGGAPLPPPPPPEQQLQQQLPEPFGIQQAYQAQPPNPNSCWERYKLFNSPFPRYRHAASSIASEKGEVFVMGGLKKGEVFGDTWKIVPQEDPAQHRVLGYVAKNTEVSNKNNPPARVGHSVVLCGNAFIVFGGDTVDTDEKGFPDNNFYLFNINNNKYTIPAHILNKPCGRYGHALGTSSLNNSSPRLYLFGGQLENNVFDDMYYFELNYFKSQDATWKLVNPLNNFKPPPLTNHSLSVYKNKIYVFGGVYNNERVSNDLWCFDVLVEKWTQVPTTGNVPLPVNEHSACICGEKLFIFGGNDFSGVIYDSLYVLDLHTFVWSKLTLEGEKNGPGPRCGHSMTYISKYNRILIMGGEKNDYVSEDPNDFQAYEEADDEPVGTMIYELNLDNLDRFLLSNPMPTKSRNEIHSTLVPGPPPYTTKKMAASAAAASSAVYGNSNESQLSHGRNASEDFRTPNASPIPQHAATHMMTPQQPDISQIHPQVSPPPPQLVESGYLDSRLVDSKTRDIDPYDNQKDNFAQPPPQDFVDVVLNSSEATSVADADVTLRHDSVNEVPNVVEEAHREGNKTKLSPTKNAYRASSDTETETEDEMENDYPSHVNKPAEVEKNSSHTAPPANNSPIISSGPGPVPIEGSRSIRQADYNDPMSTPKMSGVEANAVKKLIAELTSELTQLKHSTKVQMQEATEKIVGLEKERDELKQSAQAHQSELKQRDSIIKDLKETVDPKSLVVNDYDEPSNRNINDVSLKPKVSELTKFKLSNLELNNKLVYLEHENKTLNDKMVKFEPFMKHQIAELSTFQKIIKNQEEKIASLTETVKDQESLHKSVNEWKSKYEDLQLEFNNFKAIHEEREIEVDDDFITDANNNDLGSDNDVTNRSLMSTVSKRTKKDISLQLESLVNLWSVASGTDGTSVDKTVDSVAISKGEVVTKLQTQIDDLLRVSKNNEEKYQSEINTLKQELYTKQDSLKQIEENYREAIQSVNNTSKALKMNQEESNSQRALLDKLTRENNELKLFKKASKRVSSRGGFADVPQEKGILTIDEDDEDADEHERIATAHYTMKIKDLEADLYILKQERDQLKDNVTQLQKQLYLAGNHE</sequence>
<feature type="coiled-coil region" evidence="1">
    <location>
        <begin position="929"/>
        <end position="1008"/>
    </location>
</feature>
<evidence type="ECO:0000313" key="3">
    <source>
        <dbReference type="EMBL" id="KAG7194711.1"/>
    </source>
</evidence>
<dbReference type="Pfam" id="PF24681">
    <property type="entry name" value="Kelch_KLHDC2_KLHL20_DRC7"/>
    <property type="match status" value="1"/>
</dbReference>
<feature type="region of interest" description="Disordered" evidence="2">
    <location>
        <begin position="604"/>
        <end position="631"/>
    </location>
</feature>
<dbReference type="PANTHER" id="PTHR23244">
    <property type="entry name" value="KELCH REPEAT DOMAIN"/>
    <property type="match status" value="1"/>
</dbReference>
<dbReference type="Proteomes" id="UP000790833">
    <property type="component" value="Unassembled WGS sequence"/>
</dbReference>
<comment type="caution">
    <text evidence="3">The sequence shown here is derived from an EMBL/GenBank/DDBJ whole genome shotgun (WGS) entry which is preliminary data.</text>
</comment>
<evidence type="ECO:0000256" key="2">
    <source>
        <dbReference type="SAM" id="MobiDB-lite"/>
    </source>
</evidence>
<feature type="coiled-coil region" evidence="1">
    <location>
        <begin position="825"/>
        <end position="877"/>
    </location>
</feature>
<feature type="compositionally biased region" description="Low complexity" evidence="2">
    <location>
        <begin position="52"/>
        <end position="62"/>
    </location>
</feature>
<dbReference type="PANTHER" id="PTHR23244:SF471">
    <property type="entry name" value="GUANINE NUCLEOTIDE-BINDING PROTEIN SUBUNIT BETA 1-RELATED"/>
    <property type="match status" value="1"/>
</dbReference>
<gene>
    <name evidence="3" type="primary">KEL2</name>
    <name evidence="3" type="ORF">KQ657_004388</name>
</gene>
<feature type="region of interest" description="Disordered" evidence="2">
    <location>
        <begin position="726"/>
        <end position="819"/>
    </location>
</feature>
<dbReference type="AlphaFoldDB" id="A0A9P7VAY5"/>
<keyword evidence="4" id="KW-1185">Reference proteome</keyword>
<feature type="region of interest" description="Disordered" evidence="2">
    <location>
        <begin position="1"/>
        <end position="184"/>
    </location>
</feature>
<dbReference type="InterPro" id="IPR015915">
    <property type="entry name" value="Kelch-typ_b-propeller"/>
</dbReference>
<dbReference type="RefSeq" id="XP_043050258.1">
    <property type="nucleotide sequence ID" value="XM_043195061.1"/>
</dbReference>
<feature type="compositionally biased region" description="Polar residues" evidence="2">
    <location>
        <begin position="604"/>
        <end position="615"/>
    </location>
</feature>
<accession>A0A9P7VAY5</accession>
<feature type="compositionally biased region" description="Polar residues" evidence="2">
    <location>
        <begin position="69"/>
        <end position="86"/>
    </location>
</feature>
<feature type="compositionally biased region" description="Acidic residues" evidence="2">
    <location>
        <begin position="752"/>
        <end position="762"/>
    </location>
</feature>
<feature type="compositionally biased region" description="Polar residues" evidence="2">
    <location>
        <begin position="737"/>
        <end position="749"/>
    </location>
</feature>
<proteinExistence type="predicted"/>
<evidence type="ECO:0000313" key="4">
    <source>
        <dbReference type="Proteomes" id="UP000790833"/>
    </source>
</evidence>
<feature type="compositionally biased region" description="Low complexity" evidence="2">
    <location>
        <begin position="788"/>
        <end position="803"/>
    </location>
</feature>